<dbReference type="GO" id="GO:0005524">
    <property type="term" value="F:ATP binding"/>
    <property type="evidence" value="ECO:0007669"/>
    <property type="project" value="UniProtKB-KW"/>
</dbReference>
<evidence type="ECO:0000313" key="19">
    <source>
        <dbReference type="Proteomes" id="UP001163846"/>
    </source>
</evidence>
<keyword evidence="12 18" id="KW-0030">Aminoacyl-tRNA synthetase</keyword>
<feature type="domain" description="tRNA synthetases class I catalytic" evidence="16">
    <location>
        <begin position="87"/>
        <end position="522"/>
    </location>
</feature>
<keyword evidence="9" id="KW-0862">Zinc</keyword>
<evidence type="ECO:0000256" key="14">
    <source>
        <dbReference type="SAM" id="Coils"/>
    </source>
</evidence>
<evidence type="ECO:0000256" key="7">
    <source>
        <dbReference type="ARBA" id="ARBA00022723"/>
    </source>
</evidence>
<dbReference type="EC" id="6.1.1.16" evidence="4"/>
<gene>
    <name evidence="18" type="ORF">F5878DRAFT_629728</name>
</gene>
<dbReference type="NCBIfam" id="TIGR00435">
    <property type="entry name" value="cysS"/>
    <property type="match status" value="1"/>
</dbReference>
<dbReference type="GO" id="GO:0004817">
    <property type="term" value="F:cysteine-tRNA ligase activity"/>
    <property type="evidence" value="ECO:0007669"/>
    <property type="project" value="UniProtKB-EC"/>
</dbReference>
<dbReference type="PANTHER" id="PTHR10890">
    <property type="entry name" value="CYSTEINYL-TRNA SYNTHETASE"/>
    <property type="match status" value="1"/>
</dbReference>
<evidence type="ECO:0000256" key="3">
    <source>
        <dbReference type="ARBA" id="ARBA00005594"/>
    </source>
</evidence>
<keyword evidence="10" id="KW-0067">ATP-binding</keyword>
<dbReference type="EMBL" id="MU806488">
    <property type="protein sequence ID" value="KAJ3834757.1"/>
    <property type="molecule type" value="Genomic_DNA"/>
</dbReference>
<evidence type="ECO:0000256" key="1">
    <source>
        <dbReference type="ARBA" id="ARBA00001947"/>
    </source>
</evidence>
<feature type="compositionally biased region" description="Basic and acidic residues" evidence="15">
    <location>
        <begin position="808"/>
        <end position="831"/>
    </location>
</feature>
<dbReference type="Gene3D" id="3.40.50.620">
    <property type="entry name" value="HUPs"/>
    <property type="match status" value="1"/>
</dbReference>
<evidence type="ECO:0000256" key="13">
    <source>
        <dbReference type="ARBA" id="ARBA00031499"/>
    </source>
</evidence>
<feature type="coiled-coil region" evidence="14">
    <location>
        <begin position="729"/>
        <end position="759"/>
    </location>
</feature>
<comment type="subcellular location">
    <subcellularLocation>
        <location evidence="2">Cytoplasm</location>
    </subcellularLocation>
</comment>
<sequence>MAHPILDHHQSIGKLMTRFPLSFSSPLRLPQFRIHLISFSPSFRISRPMSSVKQPVWTPPVPIQPEPKLKVYNSLTRTKTEFIPKTGRATKWYNCGPTVYDASHMGHARNYVTQDVLRRIMTDYFGYDVHFVMNITDIDDKIIKRARQNHLLEKFRSDTSLLDDKLISQVFTAWRTFLRNDLAAALLENERPSSTDTDEELNIKFARVAELVQTNKDWRQECLKRDERFDMNFGSSNRTLSALQDAERSLKAGNTSQEEAHKLIDESQDILVLFLDEQYKSTVTDPSLSRNLASYWEARFFEDMRRLRVRDPDTLTRVTEYIPEIITFIDQIVKNGYAYESGGSVYFDTKTFNDAPNHDYAKLEPWSKGKWEDGIGEGSTSTQFTRRSASDFALWKASKPGEPSWESPWGAGRPGWHIECSVMASAVLGDNMDIHSGGIDLAFPHHDNEMAQSEAYHDCPTWVNYFIHTGHLHIEGLKMSKSLKNFISIDEILQKYTARQIRLAFLTQLWNAKVDFSKSLMSGEVRNLENTLNNFFTNVKALVSQNRDSGVTSDGYHHYEDLEKELVAKLHQCQYSFRVALCDSFNTPEALDVLRDLVSRTNTYISFRGKSVNVSVVENNARWIGKMLRMFGLGEGESSEIAWGQEGSAEGGSVNQEEVLMPYLRTLSTFRDGVRRLAIGQGDSALKDILALCDKLRDEELISLGVALDDQEDGKALIKLAPPSELLKARDEKRAIALAKQAKKEAAKEAERLKRLERLAKGKLDPREMFKPPNVKEGTYGSYDESGIPLTDREGKEISKSARKKLMKERDAQGKLHEEYLRSEEAEETSR</sequence>
<dbReference type="PRINTS" id="PR00983">
    <property type="entry name" value="TRNASYNTHCYS"/>
</dbReference>
<dbReference type="Proteomes" id="UP001163846">
    <property type="component" value="Unassembled WGS sequence"/>
</dbReference>
<dbReference type="AlphaFoldDB" id="A0AA38P1U8"/>
<keyword evidence="5" id="KW-0963">Cytoplasm</keyword>
<evidence type="ECO:0000256" key="4">
    <source>
        <dbReference type="ARBA" id="ARBA00012832"/>
    </source>
</evidence>
<dbReference type="InterPro" id="IPR015273">
    <property type="entry name" value="Cys-tRNA-synt_Ia_DALR"/>
</dbReference>
<comment type="similarity">
    <text evidence="3">Belongs to the class-I aminoacyl-tRNA synthetase family.</text>
</comment>
<evidence type="ECO:0000256" key="2">
    <source>
        <dbReference type="ARBA" id="ARBA00004496"/>
    </source>
</evidence>
<dbReference type="SUPFAM" id="SSF52374">
    <property type="entry name" value="Nucleotidylyl transferase"/>
    <property type="match status" value="1"/>
</dbReference>
<evidence type="ECO:0000256" key="15">
    <source>
        <dbReference type="SAM" id="MobiDB-lite"/>
    </source>
</evidence>
<evidence type="ECO:0000256" key="12">
    <source>
        <dbReference type="ARBA" id="ARBA00023146"/>
    </source>
</evidence>
<evidence type="ECO:0000313" key="18">
    <source>
        <dbReference type="EMBL" id="KAJ3834757.1"/>
    </source>
</evidence>
<dbReference type="GO" id="GO:0006423">
    <property type="term" value="P:cysteinyl-tRNA aminoacylation"/>
    <property type="evidence" value="ECO:0007669"/>
    <property type="project" value="InterPro"/>
</dbReference>
<feature type="domain" description="Cysteinyl-tRNA synthetase class Ia DALR" evidence="17">
    <location>
        <begin position="577"/>
        <end position="633"/>
    </location>
</feature>
<evidence type="ECO:0000256" key="6">
    <source>
        <dbReference type="ARBA" id="ARBA00022598"/>
    </source>
</evidence>
<dbReference type="InterPro" id="IPR024909">
    <property type="entry name" value="Cys-tRNA/MSH_ligase"/>
</dbReference>
<proteinExistence type="inferred from homology"/>
<accession>A0AA38P1U8</accession>
<keyword evidence="11" id="KW-0648">Protein biosynthesis</keyword>
<feature type="compositionally biased region" description="Basic and acidic residues" evidence="15">
    <location>
        <begin position="791"/>
        <end position="800"/>
    </location>
</feature>
<evidence type="ECO:0000256" key="8">
    <source>
        <dbReference type="ARBA" id="ARBA00022741"/>
    </source>
</evidence>
<keyword evidence="7" id="KW-0479">Metal-binding</keyword>
<dbReference type="Pfam" id="PF01406">
    <property type="entry name" value="tRNA-synt_1e"/>
    <property type="match status" value="1"/>
</dbReference>
<dbReference type="SUPFAM" id="SSF47323">
    <property type="entry name" value="Anticodon-binding domain of a subclass of class I aminoacyl-tRNA synthetases"/>
    <property type="match status" value="1"/>
</dbReference>
<evidence type="ECO:0000256" key="5">
    <source>
        <dbReference type="ARBA" id="ARBA00022490"/>
    </source>
</evidence>
<dbReference type="InterPro" id="IPR032678">
    <property type="entry name" value="tRNA-synt_1_cat_dom"/>
</dbReference>
<dbReference type="GO" id="GO:0005737">
    <property type="term" value="C:cytoplasm"/>
    <property type="evidence" value="ECO:0007669"/>
    <property type="project" value="UniProtKB-SubCell"/>
</dbReference>
<dbReference type="InterPro" id="IPR015803">
    <property type="entry name" value="Cys-tRNA-ligase"/>
</dbReference>
<comment type="caution">
    <text evidence="18">The sequence shown here is derived from an EMBL/GenBank/DDBJ whole genome shotgun (WGS) entry which is preliminary data.</text>
</comment>
<dbReference type="Pfam" id="PF09190">
    <property type="entry name" value="DALR_2"/>
    <property type="match status" value="1"/>
</dbReference>
<keyword evidence="8" id="KW-0547">Nucleotide-binding</keyword>
<name>A0AA38P1U8_9AGAR</name>
<keyword evidence="19" id="KW-1185">Reference proteome</keyword>
<organism evidence="18 19">
    <name type="scientific">Lentinula raphanica</name>
    <dbReference type="NCBI Taxonomy" id="153919"/>
    <lineage>
        <taxon>Eukaryota</taxon>
        <taxon>Fungi</taxon>
        <taxon>Dikarya</taxon>
        <taxon>Basidiomycota</taxon>
        <taxon>Agaricomycotina</taxon>
        <taxon>Agaricomycetes</taxon>
        <taxon>Agaricomycetidae</taxon>
        <taxon>Agaricales</taxon>
        <taxon>Marasmiineae</taxon>
        <taxon>Omphalotaceae</taxon>
        <taxon>Lentinula</taxon>
    </lineage>
</organism>
<evidence type="ECO:0000259" key="17">
    <source>
        <dbReference type="Pfam" id="PF09190"/>
    </source>
</evidence>
<evidence type="ECO:0000256" key="9">
    <source>
        <dbReference type="ARBA" id="ARBA00022833"/>
    </source>
</evidence>
<keyword evidence="14" id="KW-0175">Coiled coil</keyword>
<dbReference type="InterPro" id="IPR009080">
    <property type="entry name" value="tRNAsynth_Ia_anticodon-bd"/>
</dbReference>
<comment type="cofactor">
    <cofactor evidence="1">
        <name>Zn(2+)</name>
        <dbReference type="ChEBI" id="CHEBI:29105"/>
    </cofactor>
</comment>
<dbReference type="PANTHER" id="PTHR10890:SF3">
    <property type="entry name" value="CYSTEINE--TRNA LIGASE, CYTOPLASMIC"/>
    <property type="match status" value="1"/>
</dbReference>
<feature type="region of interest" description="Disordered" evidence="15">
    <location>
        <begin position="764"/>
        <end position="831"/>
    </location>
</feature>
<dbReference type="CDD" id="cd00672">
    <property type="entry name" value="CysRS_core"/>
    <property type="match status" value="1"/>
</dbReference>
<protein>
    <recommendedName>
        <fullName evidence="4">cysteine--tRNA ligase</fullName>
        <ecNumber evidence="4">6.1.1.16</ecNumber>
    </recommendedName>
    <alternativeName>
        <fullName evidence="13">Cysteinyl-tRNA synthetase</fullName>
    </alternativeName>
</protein>
<dbReference type="InterPro" id="IPR014729">
    <property type="entry name" value="Rossmann-like_a/b/a_fold"/>
</dbReference>
<dbReference type="Gene3D" id="1.20.120.1910">
    <property type="entry name" value="Cysteine-tRNA ligase, C-terminal anti-codon recognition domain"/>
    <property type="match status" value="1"/>
</dbReference>
<dbReference type="HAMAP" id="MF_00041">
    <property type="entry name" value="Cys_tRNA_synth"/>
    <property type="match status" value="1"/>
</dbReference>
<keyword evidence="6" id="KW-0436">Ligase</keyword>
<evidence type="ECO:0000256" key="11">
    <source>
        <dbReference type="ARBA" id="ARBA00022917"/>
    </source>
</evidence>
<evidence type="ECO:0000256" key="10">
    <source>
        <dbReference type="ARBA" id="ARBA00022840"/>
    </source>
</evidence>
<dbReference type="FunFam" id="1.20.120.1910:FF:000005">
    <property type="entry name" value="Cysteine-tRNA ligase, putative"/>
    <property type="match status" value="1"/>
</dbReference>
<reference evidence="18" key="1">
    <citation type="submission" date="2022-08" db="EMBL/GenBank/DDBJ databases">
        <authorList>
            <consortium name="DOE Joint Genome Institute"/>
            <person name="Min B."/>
            <person name="Riley R."/>
            <person name="Sierra-Patev S."/>
            <person name="Naranjo-Ortiz M."/>
            <person name="Looney B."/>
            <person name="Konkel Z."/>
            <person name="Slot J.C."/>
            <person name="Sakamoto Y."/>
            <person name="Steenwyk J.L."/>
            <person name="Rokas A."/>
            <person name="Carro J."/>
            <person name="Camarero S."/>
            <person name="Ferreira P."/>
            <person name="Molpeceres G."/>
            <person name="Ruiz-Duenas F.J."/>
            <person name="Serrano A."/>
            <person name="Henrissat B."/>
            <person name="Drula E."/>
            <person name="Hughes K.W."/>
            <person name="Mata J.L."/>
            <person name="Ishikawa N.K."/>
            <person name="Vargas-Isla R."/>
            <person name="Ushijima S."/>
            <person name="Smith C.A."/>
            <person name="Ahrendt S."/>
            <person name="Andreopoulos W."/>
            <person name="He G."/>
            <person name="Labutti K."/>
            <person name="Lipzen A."/>
            <person name="Ng V."/>
            <person name="Sandor L."/>
            <person name="Barry K."/>
            <person name="Martinez A.T."/>
            <person name="Xiao Y."/>
            <person name="Gibbons J.G."/>
            <person name="Terashima K."/>
            <person name="Hibbett D.S."/>
            <person name="Grigoriev I.V."/>
        </authorList>
    </citation>
    <scope>NUCLEOTIDE SEQUENCE</scope>
    <source>
        <strain evidence="18">TFB9207</strain>
    </source>
</reference>
<dbReference type="GO" id="GO:0046872">
    <property type="term" value="F:metal ion binding"/>
    <property type="evidence" value="ECO:0007669"/>
    <property type="project" value="UniProtKB-KW"/>
</dbReference>
<evidence type="ECO:0000259" key="16">
    <source>
        <dbReference type="Pfam" id="PF01406"/>
    </source>
</evidence>